<organism evidence="4">
    <name type="scientific">Grosmannia clavigera (strain kw1407 / UAMH 11150)</name>
    <name type="common">Blue stain fungus</name>
    <name type="synonym">Graphiocladiella clavigera</name>
    <dbReference type="NCBI Taxonomy" id="655863"/>
    <lineage>
        <taxon>Eukaryota</taxon>
        <taxon>Fungi</taxon>
        <taxon>Dikarya</taxon>
        <taxon>Ascomycota</taxon>
        <taxon>Pezizomycotina</taxon>
        <taxon>Sordariomycetes</taxon>
        <taxon>Sordariomycetidae</taxon>
        <taxon>Ophiostomatales</taxon>
        <taxon>Ophiostomataceae</taxon>
        <taxon>Leptographium</taxon>
    </lineage>
</organism>
<reference evidence="3 4" key="1">
    <citation type="journal article" date="2011" name="Proc. Natl. Acad. Sci. U.S.A.">
        <title>Genome and transcriptome analyses of the mountain pine beetle-fungal symbiont Grosmannia clavigera, a lodgepole pine pathogen.</title>
        <authorList>
            <person name="DiGuistini S."/>
            <person name="Wang Y."/>
            <person name="Liao N.Y."/>
            <person name="Taylor G."/>
            <person name="Tanguay P."/>
            <person name="Feau N."/>
            <person name="Henrissat B."/>
            <person name="Chan S.K."/>
            <person name="Hesse-Orce U."/>
            <person name="Alamouti S.M."/>
            <person name="Tsui C.K.M."/>
            <person name="Docking R.T."/>
            <person name="Levasseur A."/>
            <person name="Haridas S."/>
            <person name="Robertson G."/>
            <person name="Birol I."/>
            <person name="Holt R.A."/>
            <person name="Marra M.A."/>
            <person name="Hamelin R.C."/>
            <person name="Hirst M."/>
            <person name="Jones S.J.M."/>
            <person name="Bohlmann J."/>
            <person name="Breuil C."/>
        </authorList>
    </citation>
    <scope>NUCLEOTIDE SEQUENCE [LARGE SCALE GENOMIC DNA]</scope>
    <source>
        <strain evidence="4">kw1407 / UAMH 11150</strain>
    </source>
</reference>
<dbReference type="eggNOG" id="ENOG502SGAD">
    <property type="taxonomic scope" value="Eukaryota"/>
</dbReference>
<name>F0XHA1_GROCL</name>
<dbReference type="HOGENOM" id="CLU_005461_0_0_1"/>
<proteinExistence type="predicted"/>
<protein>
    <recommendedName>
        <fullName evidence="5">Transcription factor hoxa13</fullName>
    </recommendedName>
</protein>
<dbReference type="PANTHER" id="PTHR23242:SF9">
    <property type="entry name" value="TRANSCRIPTION FACTOR HOXA13"/>
    <property type="match status" value="1"/>
</dbReference>
<dbReference type="PANTHER" id="PTHR23242">
    <property type="entry name" value="TRANSCRIPTION FACTOR HOXA13"/>
    <property type="match status" value="1"/>
</dbReference>
<dbReference type="STRING" id="655863.F0XHA1"/>
<sequence length="811" mass="87039">MAAKDDLNGSSKFAESAVNLISRKSNGQTLPSRRQSIPKNQPSLIGRLFSTAARLLTWYSIITILFRCPASLDACDEASPRICKPYFEAKLAVEPFVRPYYDVYAAPYVEVVRPYYDTVDRMVIGPARQYAVKYGAPRAEQLKLLTRSQWDKNVQPQLAKAQGVAAEKYAVLLGPHVDGAVAVVRPYVAIARQSALQTHEDVILPSFRFVAPYALQGYAAGSSFVTGTAVPTAIWTWRRVAAFLDGAVWPRLQLLYIDTVEPQLAKIGQRLGRYSDKGQGTKQKTSIQSIAPSSFTKPTSPGSSSKTTASSVVAEETTTTTTTTDAGVSSTGPTATLPPPAVTAAAKLQSHAPIQPPDEPEQGENDERRIARETVAEDLRAWQEKYAKAADEGAAEIELRVEEIATRMIRRQARITGKSLVVQLEKAVETQLAQLQQEIVDVVGAVAEVKAAKAEADEQILAAVRRTGVEIKQKAQAVRSWRDEFSKELEQTVNRAAENHFTILGSIRDLALQKIGMKWAWMEGVTYRDWAKYHQLKGRFDEWENDLEQLIVTHPALEEAQNAAQAVEDEAMLTAQSAAKEPARLKQVAPGKVAALDASDSFDSDATKAAAEAAEAAAVAGVAEPEAVAEAEAGAETVEAEIVETDDTETSTATTATETETQSAEETVGVSEPIDDADIIDIPASSSVAPASTVSAAEETPTEVVEFEKTPAEEDVVEAPAPTAEAGNREAPESELPVDNTLTAVLGDVTILPVAESSDAEAVAVETATPEIEEPVTSAVEDDETTNTTSSTMAENSTASTAAPSDIPSEL</sequence>
<keyword evidence="4" id="KW-1185">Reference proteome</keyword>
<feature type="region of interest" description="Disordered" evidence="2">
    <location>
        <begin position="274"/>
        <end position="367"/>
    </location>
</feature>
<evidence type="ECO:0008006" key="5">
    <source>
        <dbReference type="Google" id="ProtNLM"/>
    </source>
</evidence>
<evidence type="ECO:0000313" key="4">
    <source>
        <dbReference type="Proteomes" id="UP000007796"/>
    </source>
</evidence>
<evidence type="ECO:0000256" key="1">
    <source>
        <dbReference type="SAM" id="Coils"/>
    </source>
</evidence>
<dbReference type="GeneID" id="25975637"/>
<feature type="coiled-coil region" evidence="1">
    <location>
        <begin position="533"/>
        <end position="577"/>
    </location>
</feature>
<dbReference type="InParanoid" id="F0XHA1"/>
<dbReference type="OrthoDB" id="3260408at2759"/>
<feature type="compositionally biased region" description="Low complexity" evidence="2">
    <location>
        <begin position="292"/>
        <end position="324"/>
    </location>
</feature>
<gene>
    <name evidence="3" type="ORF">CMQ_2627</name>
</gene>
<dbReference type="RefSeq" id="XP_014172180.1">
    <property type="nucleotide sequence ID" value="XM_014316705.1"/>
</dbReference>
<accession>F0XHA1</accession>
<feature type="compositionally biased region" description="Polar residues" evidence="2">
    <location>
        <begin position="278"/>
        <end position="291"/>
    </location>
</feature>
<feature type="compositionally biased region" description="Low complexity" evidence="2">
    <location>
        <begin position="650"/>
        <end position="667"/>
    </location>
</feature>
<feature type="region of interest" description="Disordered" evidence="2">
    <location>
        <begin position="762"/>
        <end position="811"/>
    </location>
</feature>
<dbReference type="AlphaFoldDB" id="F0XHA1"/>
<evidence type="ECO:0000313" key="3">
    <source>
        <dbReference type="EMBL" id="EFX02698.1"/>
    </source>
</evidence>
<evidence type="ECO:0000256" key="2">
    <source>
        <dbReference type="SAM" id="MobiDB-lite"/>
    </source>
</evidence>
<keyword evidence="1" id="KW-0175">Coiled coil</keyword>
<dbReference type="Proteomes" id="UP000007796">
    <property type="component" value="Unassembled WGS sequence"/>
</dbReference>
<dbReference type="EMBL" id="GL629769">
    <property type="protein sequence ID" value="EFX02698.1"/>
    <property type="molecule type" value="Genomic_DNA"/>
</dbReference>
<feature type="region of interest" description="Disordered" evidence="2">
    <location>
        <begin position="641"/>
        <end position="674"/>
    </location>
</feature>
<feature type="region of interest" description="Disordered" evidence="2">
    <location>
        <begin position="709"/>
        <end position="737"/>
    </location>
</feature>
<feature type="compositionally biased region" description="Low complexity" evidence="2">
    <location>
        <begin position="786"/>
        <end position="803"/>
    </location>
</feature>